<dbReference type="STRING" id="1601833.SAMN05518684_104238"/>
<comment type="catalytic activity">
    <reaction evidence="4 5">
        <text>an acyl phosphate + H2O = a carboxylate + phosphate + H(+)</text>
        <dbReference type="Rhea" id="RHEA:14965"/>
        <dbReference type="ChEBI" id="CHEBI:15377"/>
        <dbReference type="ChEBI" id="CHEBI:15378"/>
        <dbReference type="ChEBI" id="CHEBI:29067"/>
        <dbReference type="ChEBI" id="CHEBI:43474"/>
        <dbReference type="ChEBI" id="CHEBI:59918"/>
        <dbReference type="EC" id="3.6.1.7"/>
    </reaction>
</comment>
<organism evidence="8 9">
    <name type="scientific">Salipaludibacillus aurantiacus</name>
    <dbReference type="NCBI Taxonomy" id="1601833"/>
    <lineage>
        <taxon>Bacteria</taxon>
        <taxon>Bacillati</taxon>
        <taxon>Bacillota</taxon>
        <taxon>Bacilli</taxon>
        <taxon>Bacillales</taxon>
        <taxon>Bacillaceae</taxon>
    </lineage>
</organism>
<dbReference type="Gene3D" id="3.30.70.100">
    <property type="match status" value="1"/>
</dbReference>
<dbReference type="PRINTS" id="PR00112">
    <property type="entry name" value="ACYLPHPHTASE"/>
</dbReference>
<dbReference type="SUPFAM" id="SSF54975">
    <property type="entry name" value="Acylphosphatase/BLUF domain-like"/>
    <property type="match status" value="1"/>
</dbReference>
<comment type="similarity">
    <text evidence="1 6">Belongs to the acylphosphatase family.</text>
</comment>
<dbReference type="AlphaFoldDB" id="A0A1H9SIC9"/>
<evidence type="ECO:0000256" key="3">
    <source>
        <dbReference type="ARBA" id="ARBA00015991"/>
    </source>
</evidence>
<evidence type="ECO:0000256" key="2">
    <source>
        <dbReference type="ARBA" id="ARBA00012150"/>
    </source>
</evidence>
<dbReference type="Proteomes" id="UP000198571">
    <property type="component" value="Unassembled WGS sequence"/>
</dbReference>
<evidence type="ECO:0000256" key="5">
    <source>
        <dbReference type="PROSITE-ProRule" id="PRU00520"/>
    </source>
</evidence>
<sequence>MKRFHIIAEGRVQGVGFRYQAQLNAQERNLTGWVKNKLDGTVEMEVQGNEDEIESFMSSLKNLRFPVKIENLQTEEIETAENEKEFSVKG</sequence>
<dbReference type="GO" id="GO:0003998">
    <property type="term" value="F:acylphosphatase activity"/>
    <property type="evidence" value="ECO:0007669"/>
    <property type="project" value="UniProtKB-EC"/>
</dbReference>
<dbReference type="Pfam" id="PF00708">
    <property type="entry name" value="Acylphosphatase"/>
    <property type="match status" value="1"/>
</dbReference>
<feature type="active site" evidence="5">
    <location>
        <position position="36"/>
    </location>
</feature>
<dbReference type="InterPro" id="IPR020456">
    <property type="entry name" value="Acylphosphatase"/>
</dbReference>
<dbReference type="PANTHER" id="PTHR47268">
    <property type="entry name" value="ACYLPHOSPHATASE"/>
    <property type="match status" value="1"/>
</dbReference>
<dbReference type="InterPro" id="IPR036046">
    <property type="entry name" value="Acylphosphatase-like_dom_sf"/>
</dbReference>
<dbReference type="InterPro" id="IPR017968">
    <property type="entry name" value="Acylphosphatase_CS"/>
</dbReference>
<dbReference type="PROSITE" id="PS51160">
    <property type="entry name" value="ACYLPHOSPHATASE_3"/>
    <property type="match status" value="1"/>
</dbReference>
<keyword evidence="9" id="KW-1185">Reference proteome</keyword>
<evidence type="ECO:0000313" key="8">
    <source>
        <dbReference type="EMBL" id="SER84714.1"/>
    </source>
</evidence>
<feature type="active site" evidence="5">
    <location>
        <position position="18"/>
    </location>
</feature>
<dbReference type="PROSITE" id="PS00151">
    <property type="entry name" value="ACYLPHOSPHATASE_2"/>
    <property type="match status" value="1"/>
</dbReference>
<evidence type="ECO:0000256" key="1">
    <source>
        <dbReference type="ARBA" id="ARBA00005614"/>
    </source>
</evidence>
<dbReference type="InterPro" id="IPR001792">
    <property type="entry name" value="Acylphosphatase-like_dom"/>
</dbReference>
<evidence type="ECO:0000259" key="7">
    <source>
        <dbReference type="PROSITE" id="PS51160"/>
    </source>
</evidence>
<reference evidence="9" key="1">
    <citation type="submission" date="2016-10" db="EMBL/GenBank/DDBJ databases">
        <authorList>
            <person name="Varghese N."/>
            <person name="Submissions S."/>
        </authorList>
    </citation>
    <scope>NUCLEOTIDE SEQUENCE [LARGE SCALE GENOMIC DNA]</scope>
    <source>
        <strain evidence="9">S9</strain>
    </source>
</reference>
<gene>
    <name evidence="8" type="ORF">SAMN05518684_104238</name>
</gene>
<evidence type="ECO:0000313" key="9">
    <source>
        <dbReference type="Proteomes" id="UP000198571"/>
    </source>
</evidence>
<dbReference type="OrthoDB" id="9808093at2"/>
<keyword evidence="5" id="KW-0378">Hydrolase</keyword>
<proteinExistence type="inferred from homology"/>
<dbReference type="EMBL" id="FOGT01000004">
    <property type="protein sequence ID" value="SER84714.1"/>
    <property type="molecule type" value="Genomic_DNA"/>
</dbReference>
<protein>
    <recommendedName>
        <fullName evidence="3 5">acylphosphatase</fullName>
        <ecNumber evidence="2 5">3.6.1.7</ecNumber>
    </recommendedName>
</protein>
<evidence type="ECO:0000256" key="6">
    <source>
        <dbReference type="RuleBase" id="RU004168"/>
    </source>
</evidence>
<evidence type="ECO:0000256" key="4">
    <source>
        <dbReference type="ARBA" id="ARBA00047645"/>
    </source>
</evidence>
<feature type="domain" description="Acylphosphatase-like" evidence="7">
    <location>
        <begin position="3"/>
        <end position="90"/>
    </location>
</feature>
<accession>A0A1H9SIC9</accession>
<dbReference type="RefSeq" id="WP_093049140.1">
    <property type="nucleotide sequence ID" value="NZ_FOGT01000004.1"/>
</dbReference>
<name>A0A1H9SIC9_9BACI</name>
<dbReference type="EC" id="3.6.1.7" evidence="2 5"/>
<dbReference type="PANTHER" id="PTHR47268:SF4">
    <property type="entry name" value="ACYLPHOSPHATASE"/>
    <property type="match status" value="1"/>
</dbReference>